<keyword evidence="2" id="KW-1185">Reference proteome</keyword>
<dbReference type="SUPFAM" id="SSF117281">
    <property type="entry name" value="Kelch motif"/>
    <property type="match status" value="1"/>
</dbReference>
<evidence type="ECO:0000313" key="2">
    <source>
        <dbReference type="Proteomes" id="UP000265618"/>
    </source>
</evidence>
<evidence type="ECO:0000313" key="1">
    <source>
        <dbReference type="EMBL" id="GCA62251.1"/>
    </source>
</evidence>
<dbReference type="AlphaFoldDB" id="A0A391NJA3"/>
<accession>A0A391NJA3</accession>
<reference evidence="1 2" key="1">
    <citation type="journal article" date="2018" name="PLoS ONE">
        <title>The draft genome of Kipferlia bialata reveals reductive genome evolution in fornicate parasites.</title>
        <authorList>
            <person name="Tanifuji G."/>
            <person name="Takabayashi S."/>
            <person name="Kume K."/>
            <person name="Takagi M."/>
            <person name="Nakayama T."/>
            <person name="Kamikawa R."/>
            <person name="Inagaki Y."/>
            <person name="Hashimoto T."/>
        </authorList>
    </citation>
    <scope>NUCLEOTIDE SEQUENCE [LARGE SCALE GENOMIC DNA]</scope>
    <source>
        <strain evidence="1">NY0173</strain>
    </source>
</reference>
<name>A0A391NJA3_9EUKA</name>
<proteinExistence type="predicted"/>
<protein>
    <recommendedName>
        <fullName evidence="3">Kelch-type beta propeller</fullName>
    </recommendedName>
</protein>
<dbReference type="Proteomes" id="UP000265618">
    <property type="component" value="Unassembled WGS sequence"/>
</dbReference>
<organism evidence="1 2">
    <name type="scientific">Kipferlia bialata</name>
    <dbReference type="NCBI Taxonomy" id="797122"/>
    <lineage>
        <taxon>Eukaryota</taxon>
        <taxon>Metamonada</taxon>
        <taxon>Carpediemonas-like organisms</taxon>
        <taxon>Kipferlia</taxon>
    </lineage>
</organism>
<dbReference type="EMBL" id="BDIP01000366">
    <property type="protein sequence ID" value="GCA62251.1"/>
    <property type="molecule type" value="Genomic_DNA"/>
</dbReference>
<sequence length="252" mass="29238">MHVYSIESGEWVEIPYRRGKSPAPRYDPYVFSIGDSFVLVGGHTSSYYGEVVKYTWEWSLTTREWTRRGLLDVDVPKDIVGATLGNRHHVFLMTFTEWQSDSDSEDEIHQESYHDHLCYSGGNWVSKQDDFLSMIIGNWNQFDHCTTIAKSVSDHHMLVFSQVKSDNHDTYETEVTSECFMRDEISLDLVPLRVLPPVVLEDDHPRYPQILKMNPSTLLVIRSDVCVVINIDPYFLSPEYHTSMVGHGKWER</sequence>
<dbReference type="Gene3D" id="2.120.10.80">
    <property type="entry name" value="Kelch-type beta propeller"/>
    <property type="match status" value="1"/>
</dbReference>
<evidence type="ECO:0008006" key="3">
    <source>
        <dbReference type="Google" id="ProtNLM"/>
    </source>
</evidence>
<gene>
    <name evidence="1" type="ORF">KIPB_002283</name>
</gene>
<dbReference type="InterPro" id="IPR015915">
    <property type="entry name" value="Kelch-typ_b-propeller"/>
</dbReference>
<comment type="caution">
    <text evidence="1">The sequence shown here is derived from an EMBL/GenBank/DDBJ whole genome shotgun (WGS) entry which is preliminary data.</text>
</comment>